<dbReference type="AlphaFoldDB" id="A0A5N4CUH3"/>
<comment type="caution">
    <text evidence="2">The sequence shown here is derived from an EMBL/GenBank/DDBJ whole genome shotgun (WGS) entry which is preliminary data.</text>
</comment>
<dbReference type="Proteomes" id="UP000299084">
    <property type="component" value="Unassembled WGS sequence"/>
</dbReference>
<feature type="region of interest" description="Disordered" evidence="1">
    <location>
        <begin position="161"/>
        <end position="191"/>
    </location>
</feature>
<evidence type="ECO:0000313" key="3">
    <source>
        <dbReference type="Proteomes" id="UP000299084"/>
    </source>
</evidence>
<accession>A0A5N4CUH3</accession>
<dbReference type="EMBL" id="JWIN03000019">
    <property type="protein sequence ID" value="KAB1262494.1"/>
    <property type="molecule type" value="Genomic_DNA"/>
</dbReference>
<gene>
    <name evidence="2" type="ORF">Cadr_000020869</name>
</gene>
<name>A0A5N4CUH3_CAMDR</name>
<organism evidence="2 3">
    <name type="scientific">Camelus dromedarius</name>
    <name type="common">Dromedary</name>
    <name type="synonym">Arabian camel</name>
    <dbReference type="NCBI Taxonomy" id="9838"/>
    <lineage>
        <taxon>Eukaryota</taxon>
        <taxon>Metazoa</taxon>
        <taxon>Chordata</taxon>
        <taxon>Craniata</taxon>
        <taxon>Vertebrata</taxon>
        <taxon>Euteleostomi</taxon>
        <taxon>Mammalia</taxon>
        <taxon>Eutheria</taxon>
        <taxon>Laurasiatheria</taxon>
        <taxon>Artiodactyla</taxon>
        <taxon>Tylopoda</taxon>
        <taxon>Camelidae</taxon>
        <taxon>Camelus</taxon>
    </lineage>
</organism>
<sequence>MARDRFRERELKGPRNSVYLLQEGACGKRTRRVPLPRHTTYTKPQPLAGVLALSHPSVGKGHAMLWDKDHRRPQLPSGTPVAGGVRGATLASPGPESPEFSLSNRTAENVDYLYRPRRLEGRTAQSPYVGMNNGAQACQGARAQNSVSVLGDVFHRRLPVSEETANSHPKTPPPAAPTQLGSLGNEVLPCT</sequence>
<evidence type="ECO:0000256" key="1">
    <source>
        <dbReference type="SAM" id="MobiDB-lite"/>
    </source>
</evidence>
<keyword evidence="3" id="KW-1185">Reference proteome</keyword>
<reference evidence="2 3" key="1">
    <citation type="journal article" date="2019" name="Mol. Ecol. Resour.">
        <title>Improving Illumina assemblies with Hi-C and long reads: an example with the North African dromedary.</title>
        <authorList>
            <person name="Elbers J.P."/>
            <person name="Rogers M.F."/>
            <person name="Perelman P.L."/>
            <person name="Proskuryakova A.A."/>
            <person name="Serdyukova N.A."/>
            <person name="Johnson W.E."/>
            <person name="Horin P."/>
            <person name="Corander J."/>
            <person name="Murphy D."/>
            <person name="Burger P.A."/>
        </authorList>
    </citation>
    <scope>NUCLEOTIDE SEQUENCE [LARGE SCALE GENOMIC DNA]</scope>
    <source>
        <strain evidence="2">Drom800</strain>
        <tissue evidence="2">Blood</tissue>
    </source>
</reference>
<protein>
    <submittedName>
        <fullName evidence="2">Uncharacterized protein</fullName>
    </submittedName>
</protein>
<proteinExistence type="predicted"/>
<evidence type="ECO:0000313" key="2">
    <source>
        <dbReference type="EMBL" id="KAB1262494.1"/>
    </source>
</evidence>